<protein>
    <submittedName>
        <fullName evidence="3">Cupin</fullName>
    </submittedName>
</protein>
<sequence precursor="true">MNRIHAVAGGALTLFTAGVLAAPASATPAEGDVVRTDLGKGTTTAPIWVVTTGQPTTLHVQSLLLKPGAGSGWHSHPGWEQSVINEGAVVVQTAADCTPVEYTAGQAVVIPAGVPHRVTNDGEADADVVVTYTLPADAPVRDDAPALCH</sequence>
<keyword evidence="4" id="KW-1185">Reference proteome</keyword>
<dbReference type="SUPFAM" id="SSF51182">
    <property type="entry name" value="RmlC-like cupins"/>
    <property type="match status" value="1"/>
</dbReference>
<dbReference type="STRING" id="146018.BN2156_03537"/>
<evidence type="ECO:0000259" key="2">
    <source>
        <dbReference type="Pfam" id="PF07883"/>
    </source>
</evidence>
<organism evidence="3 4">
    <name type="scientific">Mycolicibacterium neworleansense</name>
    <dbReference type="NCBI Taxonomy" id="146018"/>
    <lineage>
        <taxon>Bacteria</taxon>
        <taxon>Bacillati</taxon>
        <taxon>Actinomycetota</taxon>
        <taxon>Actinomycetes</taxon>
        <taxon>Mycobacteriales</taxon>
        <taxon>Mycobacteriaceae</taxon>
        <taxon>Mycolicibacterium</taxon>
    </lineage>
</organism>
<dbReference type="InterPro" id="IPR013096">
    <property type="entry name" value="Cupin_2"/>
</dbReference>
<evidence type="ECO:0000313" key="3">
    <source>
        <dbReference type="EMBL" id="CRZ16665.1"/>
    </source>
</evidence>
<name>A0A0H5RR68_9MYCO</name>
<feature type="domain" description="Cupin type-2" evidence="2">
    <location>
        <begin position="65"/>
        <end position="131"/>
    </location>
</feature>
<dbReference type="InterPro" id="IPR011051">
    <property type="entry name" value="RmlC_Cupin_sf"/>
</dbReference>
<evidence type="ECO:0000256" key="1">
    <source>
        <dbReference type="SAM" id="SignalP"/>
    </source>
</evidence>
<dbReference type="Pfam" id="PF07883">
    <property type="entry name" value="Cupin_2"/>
    <property type="match status" value="1"/>
</dbReference>
<feature type="signal peptide" evidence="1">
    <location>
        <begin position="1"/>
        <end position="21"/>
    </location>
</feature>
<dbReference type="Proteomes" id="UP000199147">
    <property type="component" value="Unassembled WGS sequence"/>
</dbReference>
<dbReference type="EMBL" id="CWKH01000002">
    <property type="protein sequence ID" value="CRZ16665.1"/>
    <property type="molecule type" value="Genomic_DNA"/>
</dbReference>
<dbReference type="AlphaFoldDB" id="A0A0H5RR68"/>
<dbReference type="OrthoDB" id="129561at2"/>
<keyword evidence="1" id="KW-0732">Signal</keyword>
<feature type="chain" id="PRO_5038530783" evidence="1">
    <location>
        <begin position="22"/>
        <end position="149"/>
    </location>
</feature>
<accession>A0A0H5RR68</accession>
<evidence type="ECO:0000313" key="4">
    <source>
        <dbReference type="Proteomes" id="UP000199147"/>
    </source>
</evidence>
<dbReference type="Gene3D" id="2.60.120.10">
    <property type="entry name" value="Jelly Rolls"/>
    <property type="match status" value="1"/>
</dbReference>
<dbReference type="RefSeq" id="WP_090516305.1">
    <property type="nucleotide sequence ID" value="NZ_CWKH01000002.1"/>
</dbReference>
<dbReference type="InterPro" id="IPR014710">
    <property type="entry name" value="RmlC-like_jellyroll"/>
</dbReference>
<proteinExistence type="predicted"/>
<reference evidence="4" key="1">
    <citation type="submission" date="2015-07" db="EMBL/GenBank/DDBJ databases">
        <authorList>
            <person name="Urmite Genomes"/>
        </authorList>
    </citation>
    <scope>NUCLEOTIDE SEQUENCE [LARGE SCALE GENOMIC DNA]</scope>
    <source>
        <strain evidence="4">type strain: ATCC 49404</strain>
    </source>
</reference>
<gene>
    <name evidence="3" type="ORF">BN2156_03537</name>
</gene>